<name>A0A1B6KY03_9HEMI</name>
<reference evidence="4" key="1">
    <citation type="submission" date="2015-11" db="EMBL/GenBank/DDBJ databases">
        <title>De novo transcriptome assembly of four potential Pierce s Disease insect vectors from Arizona vineyards.</title>
        <authorList>
            <person name="Tassone E.E."/>
        </authorList>
    </citation>
    <scope>NUCLEOTIDE SEQUENCE</scope>
</reference>
<dbReference type="GO" id="GO:0004798">
    <property type="term" value="F:dTMP kinase activity"/>
    <property type="evidence" value="ECO:0007669"/>
    <property type="project" value="TreeGrafter"/>
</dbReference>
<keyword evidence="1" id="KW-0547">Nucleotide-binding</keyword>
<keyword evidence="2" id="KW-0067">ATP-binding</keyword>
<dbReference type="GO" id="GO:0004550">
    <property type="term" value="F:nucleoside diphosphate kinase activity"/>
    <property type="evidence" value="ECO:0007669"/>
    <property type="project" value="TreeGrafter"/>
</dbReference>
<dbReference type="GO" id="GO:0005739">
    <property type="term" value="C:mitochondrion"/>
    <property type="evidence" value="ECO:0007669"/>
    <property type="project" value="TreeGrafter"/>
</dbReference>
<evidence type="ECO:0000313" key="4">
    <source>
        <dbReference type="EMBL" id="JAT16281.1"/>
    </source>
</evidence>
<evidence type="ECO:0000256" key="1">
    <source>
        <dbReference type="ARBA" id="ARBA00022741"/>
    </source>
</evidence>
<dbReference type="AlphaFoldDB" id="A0A1B6KY03"/>
<gene>
    <name evidence="4" type="ORF">g.11938</name>
</gene>
<dbReference type="GO" id="GO:0006235">
    <property type="term" value="P:dTTP biosynthetic process"/>
    <property type="evidence" value="ECO:0007669"/>
    <property type="project" value="TreeGrafter"/>
</dbReference>
<protein>
    <submittedName>
        <fullName evidence="4">Uncharacterized protein</fullName>
    </submittedName>
</protein>
<dbReference type="PANTHER" id="PTHR10344:SF4">
    <property type="entry name" value="UMP-CMP KINASE 2, MITOCHONDRIAL"/>
    <property type="match status" value="1"/>
</dbReference>
<evidence type="ECO:0000256" key="3">
    <source>
        <dbReference type="SAM" id="MobiDB-lite"/>
    </source>
</evidence>
<dbReference type="GO" id="GO:0005524">
    <property type="term" value="F:ATP binding"/>
    <property type="evidence" value="ECO:0007669"/>
    <property type="project" value="UniProtKB-KW"/>
</dbReference>
<organism evidence="4">
    <name type="scientific">Graphocephala atropunctata</name>
    <dbReference type="NCBI Taxonomy" id="36148"/>
    <lineage>
        <taxon>Eukaryota</taxon>
        <taxon>Metazoa</taxon>
        <taxon>Ecdysozoa</taxon>
        <taxon>Arthropoda</taxon>
        <taxon>Hexapoda</taxon>
        <taxon>Insecta</taxon>
        <taxon>Pterygota</taxon>
        <taxon>Neoptera</taxon>
        <taxon>Paraneoptera</taxon>
        <taxon>Hemiptera</taxon>
        <taxon>Auchenorrhyncha</taxon>
        <taxon>Membracoidea</taxon>
        <taxon>Cicadellidae</taxon>
        <taxon>Cicadellinae</taxon>
        <taxon>Cicadellini</taxon>
        <taxon>Graphocephala</taxon>
    </lineage>
</organism>
<dbReference type="PANTHER" id="PTHR10344">
    <property type="entry name" value="THYMIDYLATE KINASE"/>
    <property type="match status" value="1"/>
</dbReference>
<feature type="region of interest" description="Disordered" evidence="3">
    <location>
        <begin position="272"/>
        <end position="301"/>
    </location>
</feature>
<dbReference type="GO" id="GO:0006233">
    <property type="term" value="P:dTDP biosynthetic process"/>
    <property type="evidence" value="ECO:0007669"/>
    <property type="project" value="TreeGrafter"/>
</dbReference>
<dbReference type="GO" id="GO:0006227">
    <property type="term" value="P:dUDP biosynthetic process"/>
    <property type="evidence" value="ECO:0007669"/>
    <property type="project" value="TreeGrafter"/>
</dbReference>
<proteinExistence type="predicted"/>
<sequence length="301" mass="35321">MFFKEPYKKLWLVYILMCQSEGMEKEDPSSKSGMAGYGVWYNVKDILKVFKQGEFVTMPGIRAVTSTYEELVGQPPYNYTVDPPLKKRFPFIAIEGNHRDSRIIIGKELANYLQATYLGNPPRSMVPLRKLFDREKGMIRKAYFSLCMYVGAHHVRETWMREPVVTTGYWLDQAAFSIAQRFTLETLPPPGSPVYQWPDDLVRPDVAFFLNIPQLKWGNRPVNMFRPKLAEVYSRIKGVKIIEINQTGTYRKIFAIIRSRLHKMFKPMFRHVQQDKDEEEKEQVDKNRGESDYYDSAFKNR</sequence>
<evidence type="ECO:0000256" key="2">
    <source>
        <dbReference type="ARBA" id="ARBA00022840"/>
    </source>
</evidence>
<dbReference type="EMBL" id="GEBQ01023696">
    <property type="protein sequence ID" value="JAT16281.1"/>
    <property type="molecule type" value="Transcribed_RNA"/>
</dbReference>
<accession>A0A1B6KY03</accession>